<dbReference type="GO" id="GO:0043531">
    <property type="term" value="F:ADP binding"/>
    <property type="evidence" value="ECO:0007669"/>
    <property type="project" value="InterPro"/>
</dbReference>
<sequence length="1458" mass="164791">MMKTHSRLKWDIFLSFQRETSHSFTDRLYEALIKEHVRVWKCHVERKNQVIGPSLVEAIEDSVAFIVVLSPDYAKSHWCLKELAKLCDLRSSLGRPILPIFYEGPFEMDFEEHSKRFGEEEIQRWREAMKIVGNISGFVHSFRGEETRHNITKRIYDALNVKEKFRVFRDNDGLEGGGDETSPNIVEAMKDSAASVVVSYALHVRNVSETPVLFASRTLYPLRLLQVISTTRKDPKPLCQRENSVDEDMIELVVKSVLAQVSNTPEKVGEYTVGLESRVEDLMNLVELKPSCDDVQILGLYGMGGIGKTTLAKAFYNKIIAEFEHRVFISNVRENSSDQDGLVNLQKSFIKALLRSVPEIEDANGGREKIRTSVHEKKILVVLDDIDNVDQVDALVGEKSWYGEGTVIVITTRDEEILRRLSVNQKYEVNCLTEMQALKLFSYHSLGKEEPTENLMELSKKIVKITGLLPLAIEVFGSHLYDKKEHEWLTELEKLKSTQPGDLQAVLALSFKSLDDEEKTVFLDIACLFLKMEIKKEEVIDVLKGCGFKAEAALNVLRQKSLVKFLADETIWMHDQIRDMGRQIDLKEHHGDLETRGRLWDRGEIMNVLNYKKGSSSIQGIVLDFKKKLARDPSAQDIALRTLHDKPGIRSVFSYLKNKFVKFPAEEKPKSSEITIPVEHFVPMKKLRLLQINHVELEGDLKLLPSELKWIQWRGCPLKDVPPVFLARQLAVLDLADSGIRRVQSLHRKEMDGNLKVVNLRGCHSLEAIPDLSNHKSLEKLILERCMLLVKVPRSVGNLSKLLQLDFSYCSNLTEFLVDVSGLKSLEKLFLSGCSNLSVLPENIGDMPCLKELLLGDTAIKNLPESISRLKKLVKLSLKGCRSIQELPLCIGMLASLEELNLTATALQNLPSSIGKLKNLQKLYLMHCASLSKIPDTINELKSLKKLFINGSAVEELPLNPGSLPSLTDFSAGGCKHLKQVPSSIGGLNSLLDLELDWTPIETLPKEIGDLYFIRKLVLRNCKSLKVLPESIGDMDTLHSLFLEGSNIEKLPESFGKLENLVLLRMNNCKKIKRLPESFGDLKSLHHLFMQESLVVELPESFGKLSKLMTLKMLKKPLFRSCESDSETPSFVEVPNSFSNLMSLEELDARSWGISGKIPDVLGKLSSLKILKLGNNYFHSLPSSLEGLLNLRELSLYDCRELKCLPPLPCNLEQLNLANCFSLESISDLSKLKILHELNLTNCKKVDDIPGLEHLKALKRLYMSGCNSKCSSEVKKRLSKASLKMMVNLSLPGNRIPDWFSQGPLRYSTQPKRELRGVILAVVVALEQECKDDYQLPDVVEVQAKILKLDLALYTHTLHLSGVPRTSDDQLHICRYPAMHPMVTMFKDGYTIQVTKREPPVKQGVELKMHGIHLVYEGDDEFKGEESGFTETQFTVSQKLANFFSTVEENESSTECLA</sequence>
<protein>
    <recommendedName>
        <fullName evidence="4">TIR domain-containing protein</fullName>
    </recommendedName>
</protein>
<keyword evidence="1" id="KW-0433">Leucine-rich repeat</keyword>
<dbReference type="PROSITE" id="PS50104">
    <property type="entry name" value="TIR"/>
    <property type="match status" value="1"/>
</dbReference>
<gene>
    <name evidence="5" type="ORF">BRARA_H02176</name>
</gene>
<dbReference type="InterPro" id="IPR003593">
    <property type="entry name" value="AAA+_ATPase"/>
</dbReference>
<dbReference type="Gene3D" id="3.80.10.10">
    <property type="entry name" value="Ribonuclease Inhibitor"/>
    <property type="match status" value="4"/>
</dbReference>
<name>A0A397YDK9_BRACM</name>
<dbReference type="InterPro" id="IPR042197">
    <property type="entry name" value="Apaf_helical"/>
</dbReference>
<dbReference type="SMART" id="SM00369">
    <property type="entry name" value="LRR_TYP"/>
    <property type="match status" value="7"/>
</dbReference>
<accession>A0A397YDK9</accession>
<evidence type="ECO:0000259" key="4">
    <source>
        <dbReference type="PROSITE" id="PS50104"/>
    </source>
</evidence>
<dbReference type="PROSITE" id="PS51450">
    <property type="entry name" value="LRR"/>
    <property type="match status" value="1"/>
</dbReference>
<feature type="domain" description="TIR" evidence="4">
    <location>
        <begin position="8"/>
        <end position="165"/>
    </location>
</feature>
<dbReference type="GO" id="GO:0007165">
    <property type="term" value="P:signal transduction"/>
    <property type="evidence" value="ECO:0007669"/>
    <property type="project" value="InterPro"/>
</dbReference>
<dbReference type="Proteomes" id="UP000264353">
    <property type="component" value="Chromosome A8"/>
</dbReference>
<dbReference type="InterPro" id="IPR044974">
    <property type="entry name" value="Disease_R_plants"/>
</dbReference>
<dbReference type="SMART" id="SM00255">
    <property type="entry name" value="TIR"/>
    <property type="match status" value="1"/>
</dbReference>
<dbReference type="InterPro" id="IPR003591">
    <property type="entry name" value="Leu-rich_rpt_typical-subtyp"/>
</dbReference>
<proteinExistence type="predicted"/>
<keyword evidence="2" id="KW-0677">Repeat</keyword>
<dbReference type="InterPro" id="IPR027417">
    <property type="entry name" value="P-loop_NTPase"/>
</dbReference>
<dbReference type="InterPro" id="IPR001611">
    <property type="entry name" value="Leu-rich_rpt"/>
</dbReference>
<dbReference type="InterPro" id="IPR058192">
    <property type="entry name" value="WHD_ROQ1-like"/>
</dbReference>
<dbReference type="PANTHER" id="PTHR11017:SF469">
    <property type="entry name" value="TIR DOMAIN-CONTAINING PROTEIN"/>
    <property type="match status" value="1"/>
</dbReference>
<keyword evidence="3" id="KW-0520">NAD</keyword>
<dbReference type="Pfam" id="PF01582">
    <property type="entry name" value="TIR"/>
    <property type="match status" value="2"/>
</dbReference>
<dbReference type="InterPro" id="IPR035897">
    <property type="entry name" value="Toll_tir_struct_dom_sf"/>
</dbReference>
<dbReference type="SUPFAM" id="SSF52540">
    <property type="entry name" value="P-loop containing nucleoside triphosphate hydrolases"/>
    <property type="match status" value="1"/>
</dbReference>
<reference evidence="5 6" key="1">
    <citation type="submission" date="2018-06" db="EMBL/GenBank/DDBJ databases">
        <title>WGS assembly of Brassica rapa FPsc.</title>
        <authorList>
            <person name="Bowman J."/>
            <person name="Kohchi T."/>
            <person name="Yamato K."/>
            <person name="Jenkins J."/>
            <person name="Shu S."/>
            <person name="Ishizaki K."/>
            <person name="Yamaoka S."/>
            <person name="Nishihama R."/>
            <person name="Nakamura Y."/>
            <person name="Berger F."/>
            <person name="Adam C."/>
            <person name="Aki S."/>
            <person name="Althoff F."/>
            <person name="Araki T."/>
            <person name="Arteaga-Vazquez M."/>
            <person name="Balasubrmanian S."/>
            <person name="Bauer D."/>
            <person name="Boehm C."/>
            <person name="Briginshaw L."/>
            <person name="Caballero-Perez J."/>
            <person name="Catarino B."/>
            <person name="Chen F."/>
            <person name="Chiyoda S."/>
            <person name="Chovatia M."/>
            <person name="Davies K."/>
            <person name="Delmans M."/>
            <person name="Demura T."/>
            <person name="Dierschke T."/>
            <person name="Dolan L."/>
            <person name="Dorantes-Acosta A."/>
            <person name="Eklund D."/>
            <person name="Florent S."/>
            <person name="Flores-Sandoval E."/>
            <person name="Fujiyama A."/>
            <person name="Fukuzawa H."/>
            <person name="Galik B."/>
            <person name="Grimanelli D."/>
            <person name="Grimwood J."/>
            <person name="Grossniklaus U."/>
            <person name="Hamada T."/>
            <person name="Haseloff J."/>
            <person name="Hetherington A."/>
            <person name="Higo A."/>
            <person name="Hirakawa Y."/>
            <person name="Hundley H."/>
            <person name="Ikeda Y."/>
            <person name="Inoue K."/>
            <person name="Inoue S."/>
            <person name="Ishida S."/>
            <person name="Jia Q."/>
            <person name="Kakita M."/>
            <person name="Kanazawa T."/>
            <person name="Kawai Y."/>
            <person name="Kawashima T."/>
            <person name="Kennedy M."/>
            <person name="Kinose K."/>
            <person name="Kinoshita T."/>
            <person name="Kohara Y."/>
            <person name="Koide E."/>
            <person name="Komatsu K."/>
            <person name="Kopischke S."/>
            <person name="Kubo M."/>
            <person name="Kyozuka J."/>
            <person name="Lagercrantz U."/>
            <person name="Lin S."/>
            <person name="Lindquist E."/>
            <person name="Lipzen A."/>
            <person name="Lu C."/>
            <person name="Luna E."/>
            <person name="Martienssen R."/>
            <person name="Minamino N."/>
            <person name="Mizutani M."/>
            <person name="Mizutani M."/>
            <person name="Mochizuki N."/>
            <person name="Monte I."/>
            <person name="Mosher R."/>
            <person name="Nagasaki H."/>
            <person name="Nakagami H."/>
            <person name="Naramoto S."/>
            <person name="Nishitani K."/>
            <person name="Ohtani M."/>
            <person name="Okamoto T."/>
            <person name="Okumura M."/>
            <person name="Phillips J."/>
            <person name="Pollak B."/>
            <person name="Reinders A."/>
            <person name="Roevekamp M."/>
            <person name="Sano R."/>
            <person name="Sawa S."/>
            <person name="Schmid M."/>
            <person name="Shirakawa M."/>
            <person name="Solano R."/>
            <person name="Spunde A."/>
            <person name="Suetsugu N."/>
            <person name="Sugano S."/>
            <person name="Sugiyama A."/>
            <person name="Sun R."/>
            <person name="Suzuki Y."/>
            <person name="Takenaka M."/>
            <person name="Takezawa D."/>
            <person name="Tomogane H."/>
            <person name="Tsuzuki M."/>
            <person name="Ueda T."/>
            <person name="Umeda M."/>
            <person name="Ward J."/>
            <person name="Watanabe Y."/>
            <person name="Yazaki K."/>
            <person name="Yokoyama R."/>
            <person name="Yoshitake Y."/>
            <person name="Yotsui I."/>
            <person name="Zachgo S."/>
            <person name="Schmutz J."/>
        </authorList>
    </citation>
    <scope>NUCLEOTIDE SEQUENCE [LARGE SCALE GENOMIC DNA]</scope>
    <source>
        <strain evidence="6">cv. B-3</strain>
    </source>
</reference>
<dbReference type="GO" id="GO:0006952">
    <property type="term" value="P:defense response"/>
    <property type="evidence" value="ECO:0007669"/>
    <property type="project" value="InterPro"/>
</dbReference>
<evidence type="ECO:0000313" key="5">
    <source>
        <dbReference type="EMBL" id="RID51521.1"/>
    </source>
</evidence>
<dbReference type="EMBL" id="CM010635">
    <property type="protein sequence ID" value="RID51521.1"/>
    <property type="molecule type" value="Genomic_DNA"/>
</dbReference>
<organism evidence="5 6">
    <name type="scientific">Brassica campestris</name>
    <name type="common">Field mustard</name>
    <dbReference type="NCBI Taxonomy" id="3711"/>
    <lineage>
        <taxon>Eukaryota</taxon>
        <taxon>Viridiplantae</taxon>
        <taxon>Streptophyta</taxon>
        <taxon>Embryophyta</taxon>
        <taxon>Tracheophyta</taxon>
        <taxon>Spermatophyta</taxon>
        <taxon>Magnoliopsida</taxon>
        <taxon>eudicotyledons</taxon>
        <taxon>Gunneridae</taxon>
        <taxon>Pentapetalae</taxon>
        <taxon>rosids</taxon>
        <taxon>malvids</taxon>
        <taxon>Brassicales</taxon>
        <taxon>Brassicaceae</taxon>
        <taxon>Brassiceae</taxon>
        <taxon>Brassica</taxon>
    </lineage>
</organism>
<dbReference type="InterPro" id="IPR000157">
    <property type="entry name" value="TIR_dom"/>
</dbReference>
<dbReference type="SUPFAM" id="SSF52200">
    <property type="entry name" value="Toll/Interleukin receptor TIR domain"/>
    <property type="match status" value="1"/>
</dbReference>
<dbReference type="Gene3D" id="3.40.50.10140">
    <property type="entry name" value="Toll/interleukin-1 receptor homology (TIR) domain"/>
    <property type="match status" value="2"/>
</dbReference>
<dbReference type="Pfam" id="PF23282">
    <property type="entry name" value="WHD_ROQ1"/>
    <property type="match status" value="1"/>
</dbReference>
<evidence type="ECO:0000256" key="1">
    <source>
        <dbReference type="ARBA" id="ARBA00022614"/>
    </source>
</evidence>
<dbReference type="Gene3D" id="3.40.50.300">
    <property type="entry name" value="P-loop containing nucleotide triphosphate hydrolases"/>
    <property type="match status" value="1"/>
</dbReference>
<dbReference type="InterPro" id="IPR002182">
    <property type="entry name" value="NB-ARC"/>
</dbReference>
<dbReference type="PANTHER" id="PTHR11017">
    <property type="entry name" value="LEUCINE-RICH REPEAT-CONTAINING PROTEIN"/>
    <property type="match status" value="1"/>
</dbReference>
<dbReference type="SUPFAM" id="SSF52058">
    <property type="entry name" value="L domain-like"/>
    <property type="match status" value="2"/>
</dbReference>
<evidence type="ECO:0000256" key="3">
    <source>
        <dbReference type="ARBA" id="ARBA00023027"/>
    </source>
</evidence>
<dbReference type="Pfam" id="PF00931">
    <property type="entry name" value="NB-ARC"/>
    <property type="match status" value="1"/>
</dbReference>
<evidence type="ECO:0000313" key="6">
    <source>
        <dbReference type="Proteomes" id="UP000264353"/>
    </source>
</evidence>
<dbReference type="SMART" id="SM00382">
    <property type="entry name" value="AAA"/>
    <property type="match status" value="1"/>
</dbReference>
<dbReference type="PRINTS" id="PR00364">
    <property type="entry name" value="DISEASERSIST"/>
</dbReference>
<dbReference type="InterPro" id="IPR032675">
    <property type="entry name" value="LRR_dom_sf"/>
</dbReference>
<evidence type="ECO:0000256" key="2">
    <source>
        <dbReference type="ARBA" id="ARBA00022737"/>
    </source>
</evidence>
<dbReference type="Gene3D" id="1.10.8.430">
    <property type="entry name" value="Helical domain of apoptotic protease-activating factors"/>
    <property type="match status" value="1"/>
</dbReference>